<dbReference type="AlphaFoldDB" id="A0A5A5TEA9"/>
<dbReference type="InterPro" id="IPR002502">
    <property type="entry name" value="Amidase_domain"/>
</dbReference>
<evidence type="ECO:0000256" key="1">
    <source>
        <dbReference type="ARBA" id="ARBA00001561"/>
    </source>
</evidence>
<evidence type="ECO:0000256" key="4">
    <source>
        <dbReference type="ARBA" id="ARBA00023316"/>
    </source>
</evidence>
<keyword evidence="3" id="KW-0378">Hydrolase</keyword>
<dbReference type="EC" id="3.5.1.28" evidence="2"/>
<reference evidence="6 7" key="1">
    <citation type="submission" date="2019-01" db="EMBL/GenBank/DDBJ databases">
        <title>Draft genome sequence of Dictyobacter sp. Uno17.</title>
        <authorList>
            <person name="Wang C.M."/>
            <person name="Zheng Y."/>
            <person name="Sakai Y."/>
            <person name="Abe K."/>
            <person name="Yokota A."/>
            <person name="Yabe S."/>
        </authorList>
    </citation>
    <scope>NUCLEOTIDE SEQUENCE [LARGE SCALE GENOMIC DNA]</scope>
    <source>
        <strain evidence="6 7">Uno17</strain>
    </source>
</reference>
<dbReference type="GO" id="GO:0008745">
    <property type="term" value="F:N-acetylmuramoyl-L-alanine amidase activity"/>
    <property type="evidence" value="ECO:0007669"/>
    <property type="project" value="UniProtKB-EC"/>
</dbReference>
<dbReference type="Gene3D" id="3.40.80.10">
    <property type="entry name" value="Peptidoglycan recognition protein-like"/>
    <property type="match status" value="1"/>
</dbReference>
<evidence type="ECO:0000259" key="5">
    <source>
        <dbReference type="SMART" id="SM00644"/>
    </source>
</evidence>
<evidence type="ECO:0000256" key="2">
    <source>
        <dbReference type="ARBA" id="ARBA00011901"/>
    </source>
</evidence>
<dbReference type="GO" id="GO:0071555">
    <property type="term" value="P:cell wall organization"/>
    <property type="evidence" value="ECO:0007669"/>
    <property type="project" value="UniProtKB-KW"/>
</dbReference>
<evidence type="ECO:0000256" key="3">
    <source>
        <dbReference type="ARBA" id="ARBA00022801"/>
    </source>
</evidence>
<dbReference type="OrthoDB" id="9794294at2"/>
<dbReference type="SUPFAM" id="SSF55846">
    <property type="entry name" value="N-acetylmuramoyl-L-alanine amidase-like"/>
    <property type="match status" value="1"/>
</dbReference>
<evidence type="ECO:0000313" key="6">
    <source>
        <dbReference type="EMBL" id="GCF09578.1"/>
    </source>
</evidence>
<gene>
    <name evidence="6" type="ORF">KDI_31420</name>
</gene>
<comment type="caution">
    <text evidence="6">The sequence shown here is derived from an EMBL/GenBank/DDBJ whole genome shotgun (WGS) entry which is preliminary data.</text>
</comment>
<keyword evidence="7" id="KW-1185">Reference proteome</keyword>
<name>A0A5A5TEA9_9CHLR</name>
<dbReference type="CDD" id="cd06583">
    <property type="entry name" value="PGRP"/>
    <property type="match status" value="1"/>
</dbReference>
<comment type="catalytic activity">
    <reaction evidence="1">
        <text>Hydrolyzes the link between N-acetylmuramoyl residues and L-amino acid residues in certain cell-wall glycopeptides.</text>
        <dbReference type="EC" id="3.5.1.28"/>
    </reaction>
</comment>
<dbReference type="GO" id="GO:0009254">
    <property type="term" value="P:peptidoglycan turnover"/>
    <property type="evidence" value="ECO:0007669"/>
    <property type="project" value="TreeGrafter"/>
</dbReference>
<keyword evidence="4" id="KW-0961">Cell wall biogenesis/degradation</keyword>
<dbReference type="Proteomes" id="UP000322530">
    <property type="component" value="Unassembled WGS sequence"/>
</dbReference>
<feature type="domain" description="N-acetylmuramoyl-L-alanine amidase" evidence="5">
    <location>
        <begin position="15"/>
        <end position="166"/>
    </location>
</feature>
<sequence>MAANEPGAIWMPNGNAFLGRTGLQPRYVILHGTAGGVSAQNIATYFASTQGSDNPVSSHYVIGQDGTVVQCISESDGAWANGVLSTGHAAFWDPSINPNNLTISIEHCKPSLDNSDALTPQQQAASFKLIYDICQRWQIPLHNANASGGITGHFSIDPVNRSNCPGPYPWNALWAYLDAQGAQTVNIDLNTPGVEGFFVAASNGRWLCSPNGHYIGGAILSFYRRFGNGGLCGITYLGLPLTNEIAVSGHPGVVYQRFERGALAYDPKHVLDSPPGAGDVYCMHVDKGIGMFPAPKSVQTSAVTATDSTSIPIPVTAGTKFPAQVTAQPHANGQDASGTHDANVG</sequence>
<proteinExistence type="predicted"/>
<dbReference type="GO" id="GO:0009253">
    <property type="term" value="P:peptidoglycan catabolic process"/>
    <property type="evidence" value="ECO:0007669"/>
    <property type="project" value="InterPro"/>
</dbReference>
<accession>A0A5A5TEA9</accession>
<protein>
    <recommendedName>
        <fullName evidence="2">N-acetylmuramoyl-L-alanine amidase</fullName>
        <ecNumber evidence="2">3.5.1.28</ecNumber>
    </recommendedName>
</protein>
<dbReference type="RefSeq" id="WP_149402509.1">
    <property type="nucleotide sequence ID" value="NZ_BIXY01000046.1"/>
</dbReference>
<dbReference type="PANTHER" id="PTHR30417:SF1">
    <property type="entry name" value="N-ACETYLMURAMOYL-L-ALANINE AMIDASE AMID"/>
    <property type="match status" value="1"/>
</dbReference>
<dbReference type="Pfam" id="PF01510">
    <property type="entry name" value="Amidase_2"/>
    <property type="match status" value="1"/>
</dbReference>
<dbReference type="EMBL" id="BIXY01000046">
    <property type="protein sequence ID" value="GCF09578.1"/>
    <property type="molecule type" value="Genomic_DNA"/>
</dbReference>
<organism evidence="6 7">
    <name type="scientific">Dictyobacter arantiisoli</name>
    <dbReference type="NCBI Taxonomy" id="2014874"/>
    <lineage>
        <taxon>Bacteria</taxon>
        <taxon>Bacillati</taxon>
        <taxon>Chloroflexota</taxon>
        <taxon>Ktedonobacteria</taxon>
        <taxon>Ktedonobacterales</taxon>
        <taxon>Dictyobacteraceae</taxon>
        <taxon>Dictyobacter</taxon>
    </lineage>
</organism>
<dbReference type="InterPro" id="IPR051206">
    <property type="entry name" value="NAMLAA_amidase_2"/>
</dbReference>
<dbReference type="PANTHER" id="PTHR30417">
    <property type="entry name" value="N-ACETYLMURAMOYL-L-ALANINE AMIDASE AMID"/>
    <property type="match status" value="1"/>
</dbReference>
<evidence type="ECO:0000313" key="7">
    <source>
        <dbReference type="Proteomes" id="UP000322530"/>
    </source>
</evidence>
<dbReference type="SMART" id="SM00644">
    <property type="entry name" value="Ami_2"/>
    <property type="match status" value="1"/>
</dbReference>
<dbReference type="InterPro" id="IPR036505">
    <property type="entry name" value="Amidase/PGRP_sf"/>
</dbReference>